<dbReference type="InterPro" id="IPR006503">
    <property type="entry name" value="Nase-assoc"/>
</dbReference>
<reference evidence="3 4" key="1">
    <citation type="submission" date="2016-12" db="EMBL/GenBank/DDBJ databases">
        <authorList>
            <person name="Song W.-J."/>
            <person name="Kurnit D.M."/>
        </authorList>
    </citation>
    <scope>NUCLEOTIDE SEQUENCE [LARGE SCALE GENOMIC DNA]</scope>
    <source>
        <strain evidence="3 4">175</strain>
    </source>
</reference>
<dbReference type="PANTHER" id="PTHR30041:SF8">
    <property type="entry name" value="PROTEIN YFFB"/>
    <property type="match status" value="1"/>
</dbReference>
<proteinExistence type="inferred from homology"/>
<sequence>MATIVFYEKPGCGNNTRQKNLLAEAGHELIVRNLLTTPWTVETLRPFFGGRPVAEWFNRAAPRVKAGEVVPENLDETEALALMLKDPLLIRRPLMQVGEAREVGFDPGKVAAWIGLGSAADAPAAHLEQCQRPHPCPPPESTTP</sequence>
<dbReference type="Gene3D" id="3.40.30.10">
    <property type="entry name" value="Glutaredoxin"/>
    <property type="match status" value="1"/>
</dbReference>
<dbReference type="InterPro" id="IPR036249">
    <property type="entry name" value="Thioredoxin-like_sf"/>
</dbReference>
<dbReference type="SUPFAM" id="SSF52833">
    <property type="entry name" value="Thioredoxin-like"/>
    <property type="match status" value="1"/>
</dbReference>
<dbReference type="OrthoDB" id="5432555at2"/>
<comment type="similarity">
    <text evidence="1 2">Belongs to the ArsC family.</text>
</comment>
<dbReference type="InterPro" id="IPR006660">
    <property type="entry name" value="Arsenate_reductase-like"/>
</dbReference>
<dbReference type="STRING" id="1760988.SAMN02949497_0095"/>
<dbReference type="NCBIfam" id="TIGR01616">
    <property type="entry name" value="nitro_assoc"/>
    <property type="match status" value="1"/>
</dbReference>
<name>A0A1Y6DDE6_9GAMM</name>
<evidence type="ECO:0000313" key="3">
    <source>
        <dbReference type="EMBL" id="SMF97525.1"/>
    </source>
</evidence>
<dbReference type="PANTHER" id="PTHR30041">
    <property type="entry name" value="ARSENATE REDUCTASE"/>
    <property type="match status" value="1"/>
</dbReference>
<dbReference type="Pfam" id="PF03960">
    <property type="entry name" value="ArsC"/>
    <property type="match status" value="1"/>
</dbReference>
<evidence type="ECO:0000256" key="2">
    <source>
        <dbReference type="PROSITE-ProRule" id="PRU01282"/>
    </source>
</evidence>
<dbReference type="EMBL" id="FXAM01000003">
    <property type="protein sequence ID" value="SMF97525.1"/>
    <property type="molecule type" value="Genomic_DNA"/>
</dbReference>
<dbReference type="RefSeq" id="WP_085216554.1">
    <property type="nucleotide sequence ID" value="NZ_FXAM01000003.1"/>
</dbReference>
<protein>
    <submittedName>
        <fullName evidence="3">Nitrogenase-associated protein</fullName>
    </submittedName>
</protein>
<dbReference type="CDD" id="cd03033">
    <property type="entry name" value="ArsC_15kD"/>
    <property type="match status" value="1"/>
</dbReference>
<gene>
    <name evidence="3" type="ORF">SAMN02949497_0095</name>
</gene>
<accession>A0A1Y6DDE6</accession>
<dbReference type="Proteomes" id="UP000192923">
    <property type="component" value="Unassembled WGS sequence"/>
</dbReference>
<dbReference type="AlphaFoldDB" id="A0A1Y6DDE6"/>
<dbReference type="PROSITE" id="PS51353">
    <property type="entry name" value="ARSC"/>
    <property type="match status" value="1"/>
</dbReference>
<evidence type="ECO:0000313" key="4">
    <source>
        <dbReference type="Proteomes" id="UP000192923"/>
    </source>
</evidence>
<evidence type="ECO:0000256" key="1">
    <source>
        <dbReference type="ARBA" id="ARBA00007198"/>
    </source>
</evidence>
<keyword evidence="4" id="KW-1185">Reference proteome</keyword>
<organism evidence="3 4">
    <name type="scientific">Methylomagnum ishizawai</name>
    <dbReference type="NCBI Taxonomy" id="1760988"/>
    <lineage>
        <taxon>Bacteria</taxon>
        <taxon>Pseudomonadati</taxon>
        <taxon>Pseudomonadota</taxon>
        <taxon>Gammaproteobacteria</taxon>
        <taxon>Methylococcales</taxon>
        <taxon>Methylococcaceae</taxon>
        <taxon>Methylomagnum</taxon>
    </lineage>
</organism>